<dbReference type="SUPFAM" id="SSF57667">
    <property type="entry name" value="beta-beta-alpha zinc fingers"/>
    <property type="match status" value="3"/>
</dbReference>
<dbReference type="PROSITE" id="PS00028">
    <property type="entry name" value="ZINC_FINGER_C2H2_1"/>
    <property type="match status" value="1"/>
</dbReference>
<proteinExistence type="predicted"/>
<dbReference type="Gene3D" id="3.30.160.60">
    <property type="entry name" value="Classic Zinc Finger"/>
    <property type="match status" value="5"/>
</dbReference>
<dbReference type="PANTHER" id="PTHR24409:SF295">
    <property type="entry name" value="AZ2-RELATED"/>
    <property type="match status" value="1"/>
</dbReference>
<feature type="domain" description="C2H2-type" evidence="6">
    <location>
        <begin position="173"/>
        <end position="200"/>
    </location>
</feature>
<evidence type="ECO:0000256" key="4">
    <source>
        <dbReference type="ARBA" id="ARBA00022833"/>
    </source>
</evidence>
<keyword evidence="3 5" id="KW-0863">Zinc-finger</keyword>
<gene>
    <name evidence="8" type="primary">LOC102804813</name>
</gene>
<name>A0ABM0N0R8_SACKO</name>
<dbReference type="PROSITE" id="PS50157">
    <property type="entry name" value="ZINC_FINGER_C2H2_2"/>
    <property type="match status" value="5"/>
</dbReference>
<evidence type="ECO:0000256" key="3">
    <source>
        <dbReference type="ARBA" id="ARBA00022771"/>
    </source>
</evidence>
<sequence>MESVHSGIKYKCGECGLETASKYYLKQHLKKHSGPKEFKCSSCDYVNTNEVEMKSHISDLHPEMTSVELELILGRKARIQGKLGRRPYKCPYCSKLFVRGNSDLKRHIWAHKGISPFKCQICGHGTRTRSNLKAHMIKHSDAKNHLCDECGKSFKTKNSLQVHQMGHKNEKNYKCDYCDYTAIQPAHLKRHLETHGGLKPFKCTVCNNYTCNNKGTLRSHYSKKHPGEPFKEDQIPEYIDMGDNVERQLGGMPQLHSLPICLW</sequence>
<evidence type="ECO:0000256" key="2">
    <source>
        <dbReference type="ARBA" id="ARBA00022737"/>
    </source>
</evidence>
<reference evidence="8" key="1">
    <citation type="submission" date="2025-08" db="UniProtKB">
        <authorList>
            <consortium name="RefSeq"/>
        </authorList>
    </citation>
    <scope>IDENTIFICATION</scope>
    <source>
        <tissue evidence="8">Testes</tissue>
    </source>
</reference>
<dbReference type="Pfam" id="PF00096">
    <property type="entry name" value="zf-C2H2"/>
    <property type="match status" value="3"/>
</dbReference>
<dbReference type="RefSeq" id="XP_006825859.1">
    <property type="nucleotide sequence ID" value="XM_006825796.1"/>
</dbReference>
<dbReference type="GeneID" id="102804813"/>
<evidence type="ECO:0000256" key="5">
    <source>
        <dbReference type="PROSITE-ProRule" id="PRU00042"/>
    </source>
</evidence>
<feature type="domain" description="C2H2-type" evidence="6">
    <location>
        <begin position="117"/>
        <end position="144"/>
    </location>
</feature>
<dbReference type="PANTHER" id="PTHR24409">
    <property type="entry name" value="ZINC FINGER PROTEIN 142"/>
    <property type="match status" value="1"/>
</dbReference>
<feature type="domain" description="C2H2-type" evidence="6">
    <location>
        <begin position="88"/>
        <end position="116"/>
    </location>
</feature>
<evidence type="ECO:0000256" key="1">
    <source>
        <dbReference type="ARBA" id="ARBA00022723"/>
    </source>
</evidence>
<evidence type="ECO:0000259" key="6">
    <source>
        <dbReference type="PROSITE" id="PS50157"/>
    </source>
</evidence>
<feature type="domain" description="C2H2-type" evidence="6">
    <location>
        <begin position="10"/>
        <end position="37"/>
    </location>
</feature>
<evidence type="ECO:0000313" key="7">
    <source>
        <dbReference type="Proteomes" id="UP000694865"/>
    </source>
</evidence>
<accession>A0ABM0N0R8</accession>
<dbReference type="SMART" id="SM00355">
    <property type="entry name" value="ZnF_C2H2"/>
    <property type="match status" value="7"/>
</dbReference>
<protein>
    <submittedName>
        <fullName evidence="8">Zinc finger protein ZFAT-like</fullName>
    </submittedName>
</protein>
<dbReference type="InterPro" id="IPR036236">
    <property type="entry name" value="Znf_C2H2_sf"/>
</dbReference>
<keyword evidence="2" id="KW-0677">Repeat</keyword>
<dbReference type="Proteomes" id="UP000694865">
    <property type="component" value="Unplaced"/>
</dbReference>
<feature type="domain" description="C2H2-type" evidence="6">
    <location>
        <begin position="145"/>
        <end position="172"/>
    </location>
</feature>
<keyword evidence="4" id="KW-0862">Zinc</keyword>
<keyword evidence="7" id="KW-1185">Reference proteome</keyword>
<evidence type="ECO:0000313" key="8">
    <source>
        <dbReference type="RefSeq" id="XP_006825859.1"/>
    </source>
</evidence>
<keyword evidence="1" id="KW-0479">Metal-binding</keyword>
<dbReference type="Pfam" id="PF13909">
    <property type="entry name" value="zf-H2C2_5"/>
    <property type="match status" value="1"/>
</dbReference>
<organism evidence="7 8">
    <name type="scientific">Saccoglossus kowalevskii</name>
    <name type="common">Acorn worm</name>
    <dbReference type="NCBI Taxonomy" id="10224"/>
    <lineage>
        <taxon>Eukaryota</taxon>
        <taxon>Metazoa</taxon>
        <taxon>Hemichordata</taxon>
        <taxon>Enteropneusta</taxon>
        <taxon>Harrimaniidae</taxon>
        <taxon>Saccoglossus</taxon>
    </lineage>
</organism>
<dbReference type="InterPro" id="IPR013087">
    <property type="entry name" value="Znf_C2H2_type"/>
</dbReference>